<evidence type="ECO:0000256" key="3">
    <source>
        <dbReference type="ARBA" id="ARBA00022827"/>
    </source>
</evidence>
<organism evidence="6 7">
    <name type="scientific">Chara braunii</name>
    <name type="common">Braun's stonewort</name>
    <dbReference type="NCBI Taxonomy" id="69332"/>
    <lineage>
        <taxon>Eukaryota</taxon>
        <taxon>Viridiplantae</taxon>
        <taxon>Streptophyta</taxon>
        <taxon>Charophyceae</taxon>
        <taxon>Charales</taxon>
        <taxon>Characeae</taxon>
        <taxon>Chara</taxon>
    </lineage>
</organism>
<sequence>VQLHPTGFVDPADPTNPTKFLAPEALRGCGGILLNQKGERFVNELTTRDAATKAIMENCEHLPIELVRNAGGSINGVVVSEHFYDEDALKSLPISAYMVLTEDGVFQFDRAIAEFYISKGLIRKFENAAAFAKDFALPVHAVTETLENYGRVKEDPFGKKTFPTLFSSKEHIYVLIITPSLHYTMGGLKFDSNGQILKDNGDKIPGLFGAGEVTGGLHGGNRLAGNSLLECVVYGRIAGVNAWKSKKFTHGLIRRQHSYRDRAGVEHPSGLLPTEFKSLPLIERYVPNKSCAVLKYALPSKNHMLGLLCGQYLAVRYRAQREDEEDVVQYYSPMTPADEYGHVELVIKHTMIAPGSMPDKMMKMALGETLDFAGPLGGFMYEPNMYSKLGMIAGGTGISPMMQIIRTVTRHPADSTHLSLLYGNAEEDDILCKEELMYIATTRENVDVHMFLERPPWRWTMGRGFITEQAIRERMPPPHSNSRIIMCGPPIMMKVMKRTLKKIGYPDYQLYVFNDPESDPAVARG</sequence>
<dbReference type="Pfam" id="PF00890">
    <property type="entry name" value="FAD_binding_2"/>
    <property type="match status" value="1"/>
</dbReference>
<accession>A0A388M1H0</accession>
<evidence type="ECO:0000313" key="7">
    <source>
        <dbReference type="Proteomes" id="UP000265515"/>
    </source>
</evidence>
<keyword evidence="2" id="KW-0285">Flavoprotein</keyword>
<dbReference type="InterPro" id="IPR008333">
    <property type="entry name" value="Cbr1-like_FAD-bd_dom"/>
</dbReference>
<keyword evidence="3" id="KW-0274">FAD</keyword>
<dbReference type="PROSITE" id="PS51384">
    <property type="entry name" value="FAD_FR"/>
    <property type="match status" value="1"/>
</dbReference>
<name>A0A388M1H0_CHABU</name>
<dbReference type="Gene3D" id="3.90.700.10">
    <property type="entry name" value="Succinate dehydrogenase/fumarate reductase flavoprotein, catalytic domain"/>
    <property type="match status" value="1"/>
</dbReference>
<dbReference type="SUPFAM" id="SSF52343">
    <property type="entry name" value="Ferredoxin reductase-like, C-terminal NADP-linked domain"/>
    <property type="match status" value="1"/>
</dbReference>
<dbReference type="InterPro" id="IPR027477">
    <property type="entry name" value="Succ_DH/fumarate_Rdtase_cat_sf"/>
</dbReference>
<dbReference type="InterPro" id="IPR017927">
    <property type="entry name" value="FAD-bd_FR_type"/>
</dbReference>
<dbReference type="Pfam" id="PF00175">
    <property type="entry name" value="NAD_binding_1"/>
    <property type="match status" value="1"/>
</dbReference>
<comment type="caution">
    <text evidence="6">The sequence shown here is derived from an EMBL/GenBank/DDBJ whole genome shotgun (WGS) entry which is preliminary data.</text>
</comment>
<dbReference type="InterPro" id="IPR050315">
    <property type="entry name" value="FAD-oxidoreductase_2"/>
</dbReference>
<evidence type="ECO:0000259" key="5">
    <source>
        <dbReference type="PROSITE" id="PS51384"/>
    </source>
</evidence>
<dbReference type="EMBL" id="BFEA01000666">
    <property type="protein sequence ID" value="GBG88332.1"/>
    <property type="molecule type" value="Genomic_DNA"/>
</dbReference>
<evidence type="ECO:0000256" key="4">
    <source>
        <dbReference type="ARBA" id="ARBA00023002"/>
    </source>
</evidence>
<dbReference type="AlphaFoldDB" id="A0A388M1H0"/>
<keyword evidence="7" id="KW-1185">Reference proteome</keyword>
<dbReference type="GO" id="GO:0016491">
    <property type="term" value="F:oxidoreductase activity"/>
    <property type="evidence" value="ECO:0007669"/>
    <property type="project" value="UniProtKB-KW"/>
</dbReference>
<feature type="non-terminal residue" evidence="6">
    <location>
        <position position="1"/>
    </location>
</feature>
<dbReference type="OrthoDB" id="10254877at2759"/>
<dbReference type="InterPro" id="IPR039261">
    <property type="entry name" value="FNR_nucleotide-bd"/>
</dbReference>
<dbReference type="Gene3D" id="2.40.30.10">
    <property type="entry name" value="Translation factors"/>
    <property type="match status" value="1"/>
</dbReference>
<dbReference type="Gene3D" id="3.40.50.80">
    <property type="entry name" value="Nucleotide-binding domain of ferredoxin-NADP reductase (FNR) module"/>
    <property type="match status" value="1"/>
</dbReference>
<dbReference type="PANTHER" id="PTHR43400">
    <property type="entry name" value="FUMARATE REDUCTASE"/>
    <property type="match status" value="1"/>
</dbReference>
<dbReference type="FunFam" id="3.40.50.80:FF:000009">
    <property type="entry name" value="NADH-cytochrome b5 reductase"/>
    <property type="match status" value="1"/>
</dbReference>
<keyword evidence="4" id="KW-0560">Oxidoreductase</keyword>
<gene>
    <name evidence="6" type="ORF">CBR_g46898</name>
</gene>
<protein>
    <recommendedName>
        <fullName evidence="5">FAD-binding FR-type domain-containing protein</fullName>
    </recommendedName>
</protein>
<dbReference type="PRINTS" id="PR00406">
    <property type="entry name" value="CYTB5RDTASE"/>
</dbReference>
<dbReference type="Pfam" id="PF00970">
    <property type="entry name" value="FAD_binding_6"/>
    <property type="match status" value="1"/>
</dbReference>
<dbReference type="SUPFAM" id="SSF56425">
    <property type="entry name" value="Succinate dehydrogenase/fumarate reductase flavoprotein, catalytic domain"/>
    <property type="match status" value="1"/>
</dbReference>
<dbReference type="InterPro" id="IPR003953">
    <property type="entry name" value="FAD-dep_OxRdtase_2_FAD-bd"/>
</dbReference>
<evidence type="ECO:0000256" key="1">
    <source>
        <dbReference type="ARBA" id="ARBA00001974"/>
    </source>
</evidence>
<comment type="cofactor">
    <cofactor evidence="1">
        <name>FAD</name>
        <dbReference type="ChEBI" id="CHEBI:57692"/>
    </cofactor>
</comment>
<dbReference type="Proteomes" id="UP000265515">
    <property type="component" value="Unassembled WGS sequence"/>
</dbReference>
<proteinExistence type="predicted"/>
<reference evidence="6 7" key="1">
    <citation type="journal article" date="2018" name="Cell">
        <title>The Chara Genome: Secondary Complexity and Implications for Plant Terrestrialization.</title>
        <authorList>
            <person name="Nishiyama T."/>
            <person name="Sakayama H."/>
            <person name="Vries J.D."/>
            <person name="Buschmann H."/>
            <person name="Saint-Marcoux D."/>
            <person name="Ullrich K.K."/>
            <person name="Haas F.B."/>
            <person name="Vanderstraeten L."/>
            <person name="Becker D."/>
            <person name="Lang D."/>
            <person name="Vosolsobe S."/>
            <person name="Rombauts S."/>
            <person name="Wilhelmsson P.K.I."/>
            <person name="Janitza P."/>
            <person name="Kern R."/>
            <person name="Heyl A."/>
            <person name="Rumpler F."/>
            <person name="Villalobos L.I.A.C."/>
            <person name="Clay J.M."/>
            <person name="Skokan R."/>
            <person name="Toyoda A."/>
            <person name="Suzuki Y."/>
            <person name="Kagoshima H."/>
            <person name="Schijlen E."/>
            <person name="Tajeshwar N."/>
            <person name="Catarino B."/>
            <person name="Hetherington A.J."/>
            <person name="Saltykova A."/>
            <person name="Bonnot C."/>
            <person name="Breuninger H."/>
            <person name="Symeonidi A."/>
            <person name="Radhakrishnan G.V."/>
            <person name="Van Nieuwerburgh F."/>
            <person name="Deforce D."/>
            <person name="Chang C."/>
            <person name="Karol K.G."/>
            <person name="Hedrich R."/>
            <person name="Ulvskov P."/>
            <person name="Glockner G."/>
            <person name="Delwiche C.F."/>
            <person name="Petrasek J."/>
            <person name="Van de Peer Y."/>
            <person name="Friml J."/>
            <person name="Beilby M."/>
            <person name="Dolan L."/>
            <person name="Kohara Y."/>
            <person name="Sugano S."/>
            <person name="Fujiyama A."/>
            <person name="Delaux P.-M."/>
            <person name="Quint M."/>
            <person name="TheiBen G."/>
            <person name="Hagemann M."/>
            <person name="Harholt J."/>
            <person name="Dunand C."/>
            <person name="Zachgo S."/>
            <person name="Langdale J."/>
            <person name="Maumus F."/>
            <person name="Straeten D.V.D."/>
            <person name="Gould S.B."/>
            <person name="Rensing S.A."/>
        </authorList>
    </citation>
    <scope>NUCLEOTIDE SEQUENCE [LARGE SCALE GENOMIC DNA]</scope>
    <source>
        <strain evidence="6 7">S276</strain>
    </source>
</reference>
<feature type="domain" description="FAD-binding FR-type" evidence="5">
    <location>
        <begin position="274"/>
        <end position="382"/>
    </location>
</feature>
<dbReference type="Gramene" id="GBG88332">
    <property type="protein sequence ID" value="GBG88332"/>
    <property type="gene ID" value="CBR_g46898"/>
</dbReference>
<dbReference type="Gene3D" id="3.50.50.60">
    <property type="entry name" value="FAD/NAD(P)-binding domain"/>
    <property type="match status" value="1"/>
</dbReference>
<dbReference type="SUPFAM" id="SSF63380">
    <property type="entry name" value="Riboflavin synthase domain-like"/>
    <property type="match status" value="1"/>
</dbReference>
<dbReference type="InterPro" id="IPR036188">
    <property type="entry name" value="FAD/NAD-bd_sf"/>
</dbReference>
<evidence type="ECO:0000256" key="2">
    <source>
        <dbReference type="ARBA" id="ARBA00022630"/>
    </source>
</evidence>
<dbReference type="SUPFAM" id="SSF51905">
    <property type="entry name" value="FAD/NAD(P)-binding domain"/>
    <property type="match status" value="1"/>
</dbReference>
<dbReference type="InterPro" id="IPR017938">
    <property type="entry name" value="Riboflavin_synthase-like_b-brl"/>
</dbReference>
<dbReference type="InterPro" id="IPR001433">
    <property type="entry name" value="OxRdtase_FAD/NAD-bd"/>
</dbReference>
<dbReference type="PANTHER" id="PTHR43400:SF7">
    <property type="entry name" value="FAD-DEPENDENT OXIDOREDUCTASE 2 FAD BINDING DOMAIN-CONTAINING PROTEIN"/>
    <property type="match status" value="1"/>
</dbReference>
<dbReference type="STRING" id="69332.A0A388M1H0"/>
<evidence type="ECO:0000313" key="6">
    <source>
        <dbReference type="EMBL" id="GBG88332.1"/>
    </source>
</evidence>
<dbReference type="CDD" id="cd06183">
    <property type="entry name" value="cyt_b5_reduct_like"/>
    <property type="match status" value="1"/>
</dbReference>